<feature type="compositionally biased region" description="Polar residues" evidence="1">
    <location>
        <begin position="186"/>
        <end position="196"/>
    </location>
</feature>
<dbReference type="Proteomes" id="UP001160390">
    <property type="component" value="Unassembled WGS sequence"/>
</dbReference>
<reference evidence="2" key="1">
    <citation type="submission" date="2023-01" db="EMBL/GenBank/DDBJ databases">
        <authorList>
            <person name="Piombo E."/>
        </authorList>
    </citation>
    <scope>NUCLEOTIDE SEQUENCE</scope>
</reference>
<comment type="caution">
    <text evidence="2">The sequence shown here is derived from an EMBL/GenBank/DDBJ whole genome shotgun (WGS) entry which is preliminary data.</text>
</comment>
<dbReference type="AlphaFoldDB" id="A0AA35QGH2"/>
<protein>
    <submittedName>
        <fullName evidence="2">Uncharacterized protein</fullName>
    </submittedName>
</protein>
<name>A0AA35QGH2_9HYPO</name>
<evidence type="ECO:0000313" key="2">
    <source>
        <dbReference type="EMBL" id="CAI6101450.1"/>
    </source>
</evidence>
<dbReference type="EMBL" id="CABFNP030001371">
    <property type="protein sequence ID" value="CAI6101450.1"/>
    <property type="molecule type" value="Genomic_DNA"/>
</dbReference>
<evidence type="ECO:0000313" key="3">
    <source>
        <dbReference type="Proteomes" id="UP001160390"/>
    </source>
</evidence>
<sequence length="196" mass="21742">MEEGRASGTARRAAELRGCLLLKCQAAESKYVELVRHRIISNASIRTVVQNARLVVGIAQGSIKVLVYPNRTTDVYVRQQNAFNFFLGAIASIPLAVCHAPDMFTQPCRECFVDAMGLIKGLSRHGQFSKGLQLVYAWTTTAAQKADPLDLPVEDTEQRQQHAEQPFPEEPPLHQNRGGPPEGMWNVQSDIAEQED</sequence>
<organism evidence="2 3">
    <name type="scientific">Clonostachys chloroleuca</name>
    <dbReference type="NCBI Taxonomy" id="1926264"/>
    <lineage>
        <taxon>Eukaryota</taxon>
        <taxon>Fungi</taxon>
        <taxon>Dikarya</taxon>
        <taxon>Ascomycota</taxon>
        <taxon>Pezizomycotina</taxon>
        <taxon>Sordariomycetes</taxon>
        <taxon>Hypocreomycetidae</taxon>
        <taxon>Hypocreales</taxon>
        <taxon>Bionectriaceae</taxon>
        <taxon>Clonostachys</taxon>
    </lineage>
</organism>
<accession>A0AA35QGH2</accession>
<feature type="region of interest" description="Disordered" evidence="1">
    <location>
        <begin position="147"/>
        <end position="196"/>
    </location>
</feature>
<proteinExistence type="predicted"/>
<gene>
    <name evidence="2" type="ORF">CCHLO57077_00019807</name>
</gene>
<keyword evidence="3" id="KW-1185">Reference proteome</keyword>
<evidence type="ECO:0000256" key="1">
    <source>
        <dbReference type="SAM" id="MobiDB-lite"/>
    </source>
</evidence>